<dbReference type="InterPro" id="IPR002130">
    <property type="entry name" value="Cyclophilin-type_PPIase_dom"/>
</dbReference>
<feature type="region of interest" description="Disordered" evidence="1">
    <location>
        <begin position="25"/>
        <end position="111"/>
    </location>
</feature>
<feature type="compositionally biased region" description="Acidic residues" evidence="1">
    <location>
        <begin position="46"/>
        <end position="57"/>
    </location>
</feature>
<dbReference type="AlphaFoldDB" id="A0A2H6KAS0"/>
<comment type="caution">
    <text evidence="3">The sequence shown here is derived from an EMBL/GenBank/DDBJ whole genome shotgun (WGS) entry which is preliminary data.</text>
</comment>
<keyword evidence="4" id="KW-1185">Reference proteome</keyword>
<dbReference type="InterPro" id="IPR029000">
    <property type="entry name" value="Cyclophilin-like_dom_sf"/>
</dbReference>
<dbReference type="Proteomes" id="UP000236319">
    <property type="component" value="Unassembled WGS sequence"/>
</dbReference>
<feature type="compositionally biased region" description="Basic and acidic residues" evidence="1">
    <location>
        <begin position="65"/>
        <end position="81"/>
    </location>
</feature>
<keyword evidence="3" id="KW-0413">Isomerase</keyword>
<dbReference type="GO" id="GO:0003755">
    <property type="term" value="F:peptidyl-prolyl cis-trans isomerase activity"/>
    <property type="evidence" value="ECO:0007669"/>
    <property type="project" value="InterPro"/>
</dbReference>
<name>A0A2H6KAS0_9APIC</name>
<gene>
    <name evidence="3" type="ORF">BOVATA_015810</name>
</gene>
<dbReference type="GO" id="GO:0016018">
    <property type="term" value="F:cyclosporin A binding"/>
    <property type="evidence" value="ECO:0007669"/>
    <property type="project" value="TreeGrafter"/>
</dbReference>
<reference evidence="3 4" key="1">
    <citation type="journal article" date="2017" name="BMC Genomics">
        <title>Whole-genome assembly of Babesia ovata and comparative genomics between closely related pathogens.</title>
        <authorList>
            <person name="Yamagishi J."/>
            <person name="Asada M."/>
            <person name="Hakimi H."/>
            <person name="Tanaka T.Q."/>
            <person name="Sugimoto C."/>
            <person name="Kawazu S."/>
        </authorList>
    </citation>
    <scope>NUCLEOTIDE SEQUENCE [LARGE SCALE GENOMIC DNA]</scope>
    <source>
        <strain evidence="3 4">Miyake</strain>
    </source>
</reference>
<dbReference type="GeneID" id="39873858"/>
<dbReference type="RefSeq" id="XP_028866331.1">
    <property type="nucleotide sequence ID" value="XM_029010498.1"/>
</dbReference>
<dbReference type="PROSITE" id="PS50072">
    <property type="entry name" value="CSA_PPIASE_2"/>
    <property type="match status" value="1"/>
</dbReference>
<dbReference type="VEuPathDB" id="PiroplasmaDB:BOVATA_015810"/>
<evidence type="ECO:0000256" key="1">
    <source>
        <dbReference type="SAM" id="MobiDB-lite"/>
    </source>
</evidence>
<dbReference type="EMBL" id="BDSA01000002">
    <property type="protein sequence ID" value="GBE60088.1"/>
    <property type="molecule type" value="Genomic_DNA"/>
</dbReference>
<proteinExistence type="predicted"/>
<evidence type="ECO:0000313" key="3">
    <source>
        <dbReference type="EMBL" id="GBE60088.1"/>
    </source>
</evidence>
<sequence>MLAIVGYWHMNGAGVQLRRGPAEGTVSFTDESLSSALREPQPPAPEDSDNDFDDAEVESAQVLEIPKKDAAVKAESVEAPRAEPVQAEKPTVDKSDGDLSLSDVSDLDDQEPETKDLVIGVLDKITRPNRKKTGGHIWKLKLGYGVLQPQRHKQQQYKMPLVPIPNPRVFFDISIGGRNAGRMIFELFMDKLPYTCENFRALCTGETGLGYYLRPRWYKDTPIHRITTGFMCQGGNFNTGNSYGGESIYGQYMRDESYAYQHSKRGVLGMAKTRHKHSNGSQFYITFRPCSHLDNKMVVFGHLEYGEDVLDAIEGQGSMLGRPKRPVSIFNWTGKNLSSANSSGTSNSRLNASCLTKRISALITTSSENSRVN</sequence>
<dbReference type="PANTHER" id="PTHR11071">
    <property type="entry name" value="PEPTIDYL-PROLYL CIS-TRANS ISOMERASE"/>
    <property type="match status" value="1"/>
</dbReference>
<dbReference type="SUPFAM" id="SSF50891">
    <property type="entry name" value="Cyclophilin-like"/>
    <property type="match status" value="1"/>
</dbReference>
<dbReference type="OrthoDB" id="193499at2759"/>
<feature type="domain" description="PPIase cyclophilin-type" evidence="2">
    <location>
        <begin position="170"/>
        <end position="331"/>
    </location>
</feature>
<dbReference type="FunFam" id="2.40.100.10:FF:000031">
    <property type="entry name" value="Peptidyl-prolyl cis-trans isomerase"/>
    <property type="match status" value="1"/>
</dbReference>
<dbReference type="Gene3D" id="2.40.100.10">
    <property type="entry name" value="Cyclophilin-like"/>
    <property type="match status" value="1"/>
</dbReference>
<evidence type="ECO:0000259" key="2">
    <source>
        <dbReference type="PROSITE" id="PS50072"/>
    </source>
</evidence>
<organism evidence="3 4">
    <name type="scientific">Babesia ovata</name>
    <dbReference type="NCBI Taxonomy" id="189622"/>
    <lineage>
        <taxon>Eukaryota</taxon>
        <taxon>Sar</taxon>
        <taxon>Alveolata</taxon>
        <taxon>Apicomplexa</taxon>
        <taxon>Aconoidasida</taxon>
        <taxon>Piroplasmida</taxon>
        <taxon>Babesiidae</taxon>
        <taxon>Babesia</taxon>
    </lineage>
</organism>
<dbReference type="GO" id="GO:0006457">
    <property type="term" value="P:protein folding"/>
    <property type="evidence" value="ECO:0007669"/>
    <property type="project" value="TreeGrafter"/>
</dbReference>
<accession>A0A2H6KAS0</accession>
<dbReference type="PANTHER" id="PTHR11071:SF561">
    <property type="entry name" value="PEPTIDYL-PROLYL CIS-TRANS ISOMERASE D-RELATED"/>
    <property type="match status" value="1"/>
</dbReference>
<dbReference type="GO" id="GO:0005737">
    <property type="term" value="C:cytoplasm"/>
    <property type="evidence" value="ECO:0007669"/>
    <property type="project" value="TreeGrafter"/>
</dbReference>
<evidence type="ECO:0000313" key="4">
    <source>
        <dbReference type="Proteomes" id="UP000236319"/>
    </source>
</evidence>
<feature type="compositionally biased region" description="Polar residues" evidence="1">
    <location>
        <begin position="26"/>
        <end position="35"/>
    </location>
</feature>
<dbReference type="Pfam" id="PF00160">
    <property type="entry name" value="Pro_isomerase"/>
    <property type="match status" value="1"/>
</dbReference>
<protein>
    <submittedName>
        <fullName evidence="3">Peptidylprolyl isomerase</fullName>
    </submittedName>
</protein>
<dbReference type="PRINTS" id="PR00153">
    <property type="entry name" value="CSAPPISMRASE"/>
</dbReference>